<dbReference type="KEGG" id="crq:GCK72_001070"/>
<accession>A0A6A5HRK5</accession>
<gene>
    <name evidence="1" type="ORF">GCK72_001070</name>
</gene>
<dbReference type="GeneID" id="9801353"/>
<dbReference type="PANTHER" id="PTHR31006:SF8">
    <property type="entry name" value="F-BOX DOMAIN-CONTAINING PROTEIN-RELATED"/>
    <property type="match status" value="1"/>
</dbReference>
<dbReference type="EMBL" id="WUAV01000001">
    <property type="protein sequence ID" value="KAF1769254.1"/>
    <property type="molecule type" value="Genomic_DNA"/>
</dbReference>
<dbReference type="Proteomes" id="UP000483820">
    <property type="component" value="Chromosome I"/>
</dbReference>
<dbReference type="InterPro" id="IPR042317">
    <property type="entry name" value="She-1-like"/>
</dbReference>
<dbReference type="PANTHER" id="PTHR31006">
    <property type="entry name" value="F-BOX DOMAIN-CONTAINING PROTEIN-RELATED-RELATED"/>
    <property type="match status" value="1"/>
</dbReference>
<dbReference type="AlphaFoldDB" id="A0A6A5HRK5"/>
<proteinExistence type="predicted"/>
<organism evidence="1 2">
    <name type="scientific">Caenorhabditis remanei</name>
    <name type="common">Caenorhabditis vulgaris</name>
    <dbReference type="NCBI Taxonomy" id="31234"/>
    <lineage>
        <taxon>Eukaryota</taxon>
        <taxon>Metazoa</taxon>
        <taxon>Ecdysozoa</taxon>
        <taxon>Nematoda</taxon>
        <taxon>Chromadorea</taxon>
        <taxon>Rhabditida</taxon>
        <taxon>Rhabditina</taxon>
        <taxon>Rhabditomorpha</taxon>
        <taxon>Rhabditoidea</taxon>
        <taxon>Rhabditidae</taxon>
        <taxon>Peloderinae</taxon>
        <taxon>Caenorhabditis</taxon>
    </lineage>
</organism>
<evidence type="ECO:0000313" key="1">
    <source>
        <dbReference type="EMBL" id="KAF1769254.1"/>
    </source>
</evidence>
<evidence type="ECO:0008006" key="3">
    <source>
        <dbReference type="Google" id="ProtNLM"/>
    </source>
</evidence>
<dbReference type="RefSeq" id="XP_003111379.2">
    <property type="nucleotide sequence ID" value="XM_003111331.2"/>
</dbReference>
<evidence type="ECO:0000313" key="2">
    <source>
        <dbReference type="Proteomes" id="UP000483820"/>
    </source>
</evidence>
<name>A0A6A5HRK5_CAERE</name>
<comment type="caution">
    <text evidence="1">The sequence shown here is derived from an EMBL/GenBank/DDBJ whole genome shotgun (WGS) entry which is preliminary data.</text>
</comment>
<sequence>MTLTWSNFPKKELILHFLDYEARCNLRTCSKNDLALVDSIHYVPSRMKISEISSRMDPEKSHIRLDIESFTICFIGKHDKTRIERAWNEELSEIAETKAENRFDLFQRYVDRFLNNGTLEADILLIKHVPIEPLDHWKIKVSSFILLSPGTPAGYVINWLTKIDSQLKELMVCNWTLEGVSEVPAVLEVSERLHLSEAADLTDEHLERLTATGITISSLEITLNGIKKALENHLKNGRRDDELIFSSNFPEDFDPVELFPNGLKFQKIEGRFPEDNIYKILGGFENKHGVQDTRICRCSNTLFQVSLEPKKSKDHVHILWPCTF</sequence>
<dbReference type="CTD" id="9801353"/>
<protein>
    <recommendedName>
        <fullName evidence="3">DUF38 domain-containing protein</fullName>
    </recommendedName>
</protein>
<reference evidence="1 2" key="1">
    <citation type="submission" date="2019-12" db="EMBL/GenBank/DDBJ databases">
        <title>Chromosome-level assembly of the Caenorhabditis remanei genome.</title>
        <authorList>
            <person name="Teterina A.A."/>
            <person name="Willis J.H."/>
            <person name="Phillips P.C."/>
        </authorList>
    </citation>
    <scope>NUCLEOTIDE SEQUENCE [LARGE SCALE GENOMIC DNA]</scope>
    <source>
        <strain evidence="1 2">PX506</strain>
        <tissue evidence="1">Whole organism</tissue>
    </source>
</reference>